<keyword evidence="2" id="KW-1185">Reference proteome</keyword>
<dbReference type="EMBL" id="CM056742">
    <property type="protein sequence ID" value="KAJ8675668.1"/>
    <property type="molecule type" value="Genomic_DNA"/>
</dbReference>
<gene>
    <name evidence="1" type="ORF">QAD02_011454</name>
</gene>
<dbReference type="Proteomes" id="UP001239111">
    <property type="component" value="Chromosome 2"/>
</dbReference>
<protein>
    <submittedName>
        <fullName evidence="1">Uncharacterized protein</fullName>
    </submittedName>
</protein>
<name>A0ACC2NWS7_9HYME</name>
<evidence type="ECO:0000313" key="2">
    <source>
        <dbReference type="Proteomes" id="UP001239111"/>
    </source>
</evidence>
<accession>A0ACC2NWS7</accession>
<evidence type="ECO:0000313" key="1">
    <source>
        <dbReference type="EMBL" id="KAJ8675668.1"/>
    </source>
</evidence>
<reference evidence="1" key="1">
    <citation type="submission" date="2023-04" db="EMBL/GenBank/DDBJ databases">
        <title>A chromosome-level genome assembly of the parasitoid wasp Eretmocerus hayati.</title>
        <authorList>
            <person name="Zhong Y."/>
            <person name="Liu S."/>
            <person name="Liu Y."/>
        </authorList>
    </citation>
    <scope>NUCLEOTIDE SEQUENCE</scope>
    <source>
        <strain evidence="1">ZJU_SS_LIU_2023</strain>
    </source>
</reference>
<proteinExistence type="predicted"/>
<sequence length="721" mass="81056">MDEEEAGEAVIAAVQITNPMERSLLLAMLRNDIGTVRAIVDAGFRFHQEPQDLPNNIAGMPMPFNGLTPSDPFRQIYLSYIANGHLEMTEMMLKAGADMDCKTMFLGDGPLTLAVQIEDRDVRWKMVKMLMDAGLRPVDENLKNRSTSVHEAVYKNDIELVKLFLAAGAQLNCIDHPGLRSPLHCAVSMVIRDESYFDMIKQLVELGADINITTKDGSTVLHYLIEYQEYNEEKTWKILKFLLDLGANLNVTNNAKVSPLAMAAAEDQLELVEKMIQAGADVNISKQCTGSPMQLAVSRNNLTMVELLLKRGANIDARDEDGNNILYYAAQLQVYRPKHSLNSEEMILGRGGLKATENLAIIKKIVALGVPVDCPEYGKYKPFASALRFGNMAAVNFFVENGIEVENSGVRFPLHQAAYNQNQEVMKYLIEKRLYDVDERNDLGLTPLYIAAGSKRFSCVFDLVTAGADVNLSCKEIDQDDPSQTCQRTPLSKAMITAPLMALSKAHPSSIFGHRGDFRITSFLISAGANISTPDVFLAYKLLITLYKHDLESNRNSDEKYHSDQLFYISPLIAQIALLKDQNRPMKFDYENYFLTSTPHALELFEQCSTQLELLKTSTLFESLTLYDVLIGKDITHLVNNEKVVAILDSPKNYEMFRMYFCRLRDHRMIAEAKQALMNDAIGVLKKLLQSQFDEQPFILHSILSKLQIKDLINLSSMIKQ</sequence>
<comment type="caution">
    <text evidence="1">The sequence shown here is derived from an EMBL/GenBank/DDBJ whole genome shotgun (WGS) entry which is preliminary data.</text>
</comment>
<organism evidence="1 2">
    <name type="scientific">Eretmocerus hayati</name>
    <dbReference type="NCBI Taxonomy" id="131215"/>
    <lineage>
        <taxon>Eukaryota</taxon>
        <taxon>Metazoa</taxon>
        <taxon>Ecdysozoa</taxon>
        <taxon>Arthropoda</taxon>
        <taxon>Hexapoda</taxon>
        <taxon>Insecta</taxon>
        <taxon>Pterygota</taxon>
        <taxon>Neoptera</taxon>
        <taxon>Endopterygota</taxon>
        <taxon>Hymenoptera</taxon>
        <taxon>Apocrita</taxon>
        <taxon>Proctotrupomorpha</taxon>
        <taxon>Chalcidoidea</taxon>
        <taxon>Aphelinidae</taxon>
        <taxon>Aphelininae</taxon>
        <taxon>Eretmocerus</taxon>
    </lineage>
</organism>